<proteinExistence type="predicted"/>
<gene>
    <name evidence="1" type="ORF">CIGN_0560</name>
</gene>
<keyword evidence="2" id="KW-1185">Reference proteome</keyword>
<evidence type="ECO:0000313" key="1">
    <source>
        <dbReference type="EMBL" id="ARQ98857.1"/>
    </source>
</evidence>
<protein>
    <submittedName>
        <fullName evidence="1">Uncharacterized protein</fullName>
    </submittedName>
</protein>
<evidence type="ECO:0000313" key="2">
    <source>
        <dbReference type="Proteomes" id="UP000194309"/>
    </source>
</evidence>
<accession>A0A381D8X0</accession>
<reference evidence="1 2" key="1">
    <citation type="journal article" date="2017" name="Genome Biol. Evol.">
        <title>Comparative Genomic Analysis Identifies a Campylobacter Clade Deficient in Selenium Metabolism.</title>
        <authorList>
            <person name="Miller W.G."/>
            <person name="Yee E."/>
            <person name="Lopes B.S."/>
            <person name="Chapman M.H."/>
            <person name="Huynh S."/>
            <person name="Bono J.L."/>
            <person name="Parker C.T."/>
            <person name="Strachan N.J.C."/>
            <person name="Forbes K.J."/>
        </authorList>
    </citation>
    <scope>NUCLEOTIDE SEQUENCE [LARGE SCALE GENOMIC DNA]</scope>
    <source>
        <strain evidence="1 2">NCTC 13003</strain>
    </source>
</reference>
<name>A0A1X9SRJ3_9BACT</name>
<sequence length="368" mass="43011">MSDKNAKKFIIATIITPIALGAILLSLIYIYDPLQIFHKSFFDKPRFFGEMRIGAKGIIEHYDYDSYILGTSMLQNTSAKEANQKIGGNFVNISPAASSIAERAIILNFLFKHKKPKNIIYSLDAFSDEMRGKIDFKLLYDDSKLNDLEAYLNDRFLICILTLSKNEKCIGKPDIETLLQWYREEKQQQRLGGFANWIKYNPDELKKFDLFNLKPVIFDEKLFDTTKQEQFIAKYTIPFIKDNPQTKFYLILPPYSRFHFKVFPEAFMERKKVILYLLEQIKDLDNATIYAFDDLDYPDEIANYAGDTVHYAQDMNSLELSAIKDKKHILTLDNAKSYFDKMEQKIKSYDIKPFIKALENVEIEQIKQ</sequence>
<accession>A0A1X9SRJ3</accession>
<dbReference type="KEGG" id="cdev:CIGN_0560"/>
<dbReference type="AlphaFoldDB" id="A0A1X9SRJ3"/>
<dbReference type="EMBL" id="CP018788">
    <property type="protein sequence ID" value="ARQ98857.1"/>
    <property type="molecule type" value="Genomic_DNA"/>
</dbReference>
<dbReference type="OrthoDB" id="5363267at2"/>
<organism evidence="1 2">
    <name type="scientific">Campylobacter devanensis</name>
    <dbReference type="NCBI Taxonomy" id="3161138"/>
    <lineage>
        <taxon>Bacteria</taxon>
        <taxon>Pseudomonadati</taxon>
        <taxon>Campylobacterota</taxon>
        <taxon>Epsilonproteobacteria</taxon>
        <taxon>Campylobacterales</taxon>
        <taxon>Campylobacteraceae</taxon>
        <taxon>Campylobacter</taxon>
    </lineage>
</organism>
<dbReference type="STRING" id="1660064.CIGN_0560"/>
<dbReference type="Proteomes" id="UP000194309">
    <property type="component" value="Chromosome"/>
</dbReference>